<keyword evidence="5" id="KW-1133">Transmembrane helix</keyword>
<dbReference type="GO" id="GO:0070072">
    <property type="term" value="P:vacuolar proton-transporting V-type ATPase complex assembly"/>
    <property type="evidence" value="ECO:0007669"/>
    <property type="project" value="InterPro"/>
</dbReference>
<dbReference type="InterPro" id="IPR027417">
    <property type="entry name" value="P-loop_NTPase"/>
</dbReference>
<keyword evidence="5" id="KW-0472">Membrane</keyword>
<reference evidence="7" key="2">
    <citation type="submission" date="2021-01" db="EMBL/GenBank/DDBJ databases">
        <authorList>
            <person name="Schikora-Tamarit M.A."/>
        </authorList>
    </citation>
    <scope>NUCLEOTIDE SEQUENCE</scope>
    <source>
        <strain evidence="7">CBS6075</strain>
    </source>
</reference>
<keyword evidence="5" id="KW-0812">Transmembrane</keyword>
<comment type="caution">
    <text evidence="7">The sequence shown here is derived from an EMBL/GenBank/DDBJ whole genome shotgun (WGS) entry which is preliminary data.</text>
</comment>
<dbReference type="Gene3D" id="3.40.50.300">
    <property type="entry name" value="P-loop containing nucleotide triphosphate hydrolases"/>
    <property type="match status" value="1"/>
</dbReference>
<feature type="domain" description="EngC GTPase" evidence="6">
    <location>
        <begin position="284"/>
        <end position="428"/>
    </location>
</feature>
<evidence type="ECO:0000313" key="7">
    <source>
        <dbReference type="EMBL" id="KAH3668375.1"/>
    </source>
</evidence>
<comment type="subcellular location">
    <subcellularLocation>
        <location evidence="1">Nucleus envelope</location>
    </subcellularLocation>
</comment>
<dbReference type="GeneID" id="70234096"/>
<dbReference type="OrthoDB" id="1918363at2759"/>
<feature type="compositionally biased region" description="Low complexity" evidence="4">
    <location>
        <begin position="1600"/>
        <end position="1613"/>
    </location>
</feature>
<evidence type="ECO:0000259" key="6">
    <source>
        <dbReference type="Pfam" id="PF03193"/>
    </source>
</evidence>
<gene>
    <name evidence="7" type="ORF">OGAPHI_002129</name>
</gene>
<feature type="compositionally biased region" description="Polar residues" evidence="4">
    <location>
        <begin position="832"/>
        <end position="843"/>
    </location>
</feature>
<dbReference type="GO" id="GO:0005525">
    <property type="term" value="F:GTP binding"/>
    <property type="evidence" value="ECO:0007669"/>
    <property type="project" value="InterPro"/>
</dbReference>
<keyword evidence="8" id="KW-1185">Reference proteome</keyword>
<dbReference type="Pfam" id="PF04097">
    <property type="entry name" value="Nic96"/>
    <property type="match status" value="1"/>
</dbReference>
<dbReference type="RefSeq" id="XP_046062789.1">
    <property type="nucleotide sequence ID" value="XM_046202966.1"/>
</dbReference>
<dbReference type="EMBL" id="JAEUBE010000158">
    <property type="protein sequence ID" value="KAH3668375.1"/>
    <property type="molecule type" value="Genomic_DNA"/>
</dbReference>
<evidence type="ECO:0000256" key="1">
    <source>
        <dbReference type="ARBA" id="ARBA00004259"/>
    </source>
</evidence>
<evidence type="ECO:0000256" key="4">
    <source>
        <dbReference type="SAM" id="MobiDB-lite"/>
    </source>
</evidence>
<dbReference type="GO" id="GO:0005643">
    <property type="term" value="C:nuclear pore"/>
    <property type="evidence" value="ECO:0007669"/>
    <property type="project" value="InterPro"/>
</dbReference>
<sequence>MKYKLTKQILDTIGSKFPENLEQFKQQGWISHNDLVCLIKSSNESFLKDLSVYKDQPVQPPKSPEFLKHMQQLRAKQQEQEYQRMVAPVSGTATNMSFSKEAKEVKHQITTIINILISVVSVAYALWYWTGSVTIFNDASRVLIALFGAILLVRTSWYSTKNSPLLCLSCGVKLQFEHEDKIGFTHYDENDKGSKKPTTITDYFGLTREEMLSKNFRIYYGNLPEKHEYYKTKGSGRKPVCLRCWEAVHQNVYKKEDHPFVPVEQALKQIPKTAKVVHVVSAQDFPLSVSNKVIGHFGKDNVWVVVNKMDLLFTGTSFLDSYGGKYFGKIIRKMTGVDRDRVICVSSKTGAGINELDKRLPQGTLYFVGETNTGKSSLVRKLAEHQKERKHGSKMVLPQAISWPLFTRSLYRVPLEQRKSHLIDTPGYTAPDGGIYKYAKNEKLQGISTIKRSPSELPRKHQLRSILCRSPRFFSGKTVFSVGGMFFMRPPKGYGLRVNSCLSGKELRFTDLNSGVNALTVHGPEFRENFVVSSAAAGELSRYVIPAFFGAVDIVIRGVGFLSFAPTGKLCENEIFDIWVPKGLEVIIRENIFNYIYKRPQEVPGGDKKVNLYRKVPNDRLIYTRLIPVPEDRSTEQVLKDIDPDGTIRKELASAPVERKFSNPGFSKMVQNPLPGVKPANETKASTSLKELLEASRNLPKRLNDVGTIHLGLNEIKRKAFELRKYNKTDSDSNPYTKAHYLLVGSGFTIEEIQSELDSIDVRQLDSTHVSNVVNMGDIESYISSRKDETILAAIEQSLSTAARDFDSYVNKNITIDWTQRKKELQNSLSTLLKRTQPGTHRSSSPEKKLKATDSSLDKQLIWNNTKNKHILSSKLEFTDVKLSESRASNPTASYGLRQKFELYAHVIYELNDAREAGQSYPLATVFADLSKQELGSRSKQLNETWLILRDFCETEDPKSGQAFERRFAKGHCSNSLTDFDSLTLRKRIVSRSRYFLESQFLDYIGELYFKSDTAASSDQLVSNVTKVKNFLDLTLKGKNKEWRVPNLTFVNGNPIWAVLFYLLRAGCYEDAIELVTESNDSFQKLERSFPLYLKSYCQSSDKRLSRELQGRIVNEFNQYFKHFSKDTDPFRYAVYKLIGKCDLSKKNLPSITLSIEDWIWFHLSLIQEDDFDDDELISEFYTLSDFQQSILQFGADSFNASANNPMYLQALILTGLYENAVKYLFETSEIDAVHLAITLAYFGLLRVSEDKPQEAEKLLNVDSDGFTSISYARLLGFYTSSFKISDPRVAAEYLFCICLCDGLKPALRQTQIAIGQEAIRELVLETREFVMLLGKIDKDGTRSPGIIEQRKKLLYLDDKESYLHKIAEQAAVKADEESRPFDCILLYQLSEDYDMVITLVNRVLAEFLISIDLKTPIDDILDQDLIQGETNIVKLAQRLMKIHSASPTILGKVSVKQRETCSTLLDMVEIRRQFTTANPDYAALLIKIEQLNVIPCSATIELEKIRAKSQELKTISEAITKNVPNLLVIEMSCIAQLFYELSQGYDSNVLKVPQLSSPNASKEDRLVTLRQMSRNSFGLDSWSLSSEDEEDDDDDSDSDSSSSTSYCSSSCG</sequence>
<feature type="compositionally biased region" description="Acidic residues" evidence="4">
    <location>
        <begin position="1587"/>
        <end position="1599"/>
    </location>
</feature>
<dbReference type="Pfam" id="PF03193">
    <property type="entry name" value="RsgA_GTPase"/>
    <property type="match status" value="1"/>
</dbReference>
<feature type="region of interest" description="Disordered" evidence="4">
    <location>
        <begin position="1580"/>
        <end position="1613"/>
    </location>
</feature>
<reference evidence="7" key="1">
    <citation type="journal article" date="2021" name="Open Biol.">
        <title>Shared evolutionary footprints suggest mitochondrial oxidative damage underlies multiple complex I losses in fungi.</title>
        <authorList>
            <person name="Schikora-Tamarit M.A."/>
            <person name="Marcet-Houben M."/>
            <person name="Nosek J."/>
            <person name="Gabaldon T."/>
        </authorList>
    </citation>
    <scope>NUCLEOTIDE SEQUENCE</scope>
    <source>
        <strain evidence="7">CBS6075</strain>
    </source>
</reference>
<dbReference type="GO" id="GO:0017056">
    <property type="term" value="F:structural constituent of nuclear pore"/>
    <property type="evidence" value="ECO:0007669"/>
    <property type="project" value="InterPro"/>
</dbReference>
<dbReference type="Proteomes" id="UP000769157">
    <property type="component" value="Unassembled WGS sequence"/>
</dbReference>
<protein>
    <recommendedName>
        <fullName evidence="6">EngC GTPase domain-containing protein</fullName>
    </recommendedName>
</protein>
<dbReference type="InterPro" id="IPR021013">
    <property type="entry name" value="ATPase_Vma12"/>
</dbReference>
<comment type="similarity">
    <text evidence="2">Belongs to the nucleoporin interacting component (NIC) family.</text>
</comment>
<dbReference type="InterPro" id="IPR010914">
    <property type="entry name" value="RsgA_GTPase_dom"/>
</dbReference>
<keyword evidence="3" id="KW-0539">Nucleus</keyword>
<dbReference type="GO" id="GO:0016973">
    <property type="term" value="P:poly(A)+ mRNA export from nucleus"/>
    <property type="evidence" value="ECO:0007669"/>
    <property type="project" value="TreeGrafter"/>
</dbReference>
<dbReference type="Pfam" id="PF11712">
    <property type="entry name" value="Vma12"/>
    <property type="match status" value="1"/>
</dbReference>
<evidence type="ECO:0000313" key="8">
    <source>
        <dbReference type="Proteomes" id="UP000769157"/>
    </source>
</evidence>
<organism evidence="7 8">
    <name type="scientific">Ogataea philodendri</name>
    <dbReference type="NCBI Taxonomy" id="1378263"/>
    <lineage>
        <taxon>Eukaryota</taxon>
        <taxon>Fungi</taxon>
        <taxon>Dikarya</taxon>
        <taxon>Ascomycota</taxon>
        <taxon>Saccharomycotina</taxon>
        <taxon>Pichiomycetes</taxon>
        <taxon>Pichiales</taxon>
        <taxon>Pichiaceae</taxon>
        <taxon>Ogataea</taxon>
    </lineage>
</organism>
<feature type="transmembrane region" description="Helical" evidence="5">
    <location>
        <begin position="109"/>
        <end position="129"/>
    </location>
</feature>
<dbReference type="GO" id="GO:0003924">
    <property type="term" value="F:GTPase activity"/>
    <property type="evidence" value="ECO:0007669"/>
    <property type="project" value="InterPro"/>
</dbReference>
<evidence type="ECO:0000256" key="3">
    <source>
        <dbReference type="ARBA" id="ARBA00023242"/>
    </source>
</evidence>
<evidence type="ECO:0000256" key="2">
    <source>
        <dbReference type="ARBA" id="ARBA00010186"/>
    </source>
</evidence>
<accession>A0A9P8T7N7</accession>
<dbReference type="PANTHER" id="PTHR11225:SF4">
    <property type="entry name" value="NUCLEAR PORE COMPLEX PROTEIN NUP93"/>
    <property type="match status" value="1"/>
</dbReference>
<feature type="region of interest" description="Disordered" evidence="4">
    <location>
        <begin position="832"/>
        <end position="853"/>
    </location>
</feature>
<dbReference type="InterPro" id="IPR007231">
    <property type="entry name" value="Nucleoporin_int_Nup93/Nic96"/>
</dbReference>
<dbReference type="PANTHER" id="PTHR11225">
    <property type="entry name" value="NUCLEAR PORE COMPLEX PROTEIN NUP93 NUCLEOPORIN NUP93 DEAD EYE PROTEIN"/>
    <property type="match status" value="1"/>
</dbReference>
<name>A0A9P8T7N7_9ASCO</name>
<dbReference type="GO" id="GO:0006606">
    <property type="term" value="P:protein import into nucleus"/>
    <property type="evidence" value="ECO:0007669"/>
    <property type="project" value="TreeGrafter"/>
</dbReference>
<proteinExistence type="inferred from homology"/>
<evidence type="ECO:0000256" key="5">
    <source>
        <dbReference type="SAM" id="Phobius"/>
    </source>
</evidence>
<dbReference type="SUPFAM" id="SSF52540">
    <property type="entry name" value="P-loop containing nucleoside triphosphate hydrolases"/>
    <property type="match status" value="1"/>
</dbReference>